<sequence>MEVEMTVGIKFPSGPGSIMVNQTDMHAINAFLRPSEPSQDYTGGNMSMMRNVYNLNNVQWTPEPETPSTASSSGFSWWWVLALFLFLLVAAFIIARFFPETKAGQMIIKVSNATGATKVYHITHDTTLKGYSKVRGAIPVGKKPVVMAEVVDETGEMDG</sequence>
<feature type="transmembrane region" description="Helical" evidence="1">
    <location>
        <begin position="77"/>
        <end position="98"/>
    </location>
</feature>
<proteinExistence type="predicted"/>
<evidence type="ECO:0000313" key="2">
    <source>
        <dbReference type="EMBL" id="GAG93476.1"/>
    </source>
</evidence>
<gene>
    <name evidence="2" type="ORF">S01H4_38690</name>
</gene>
<reference evidence="2" key="1">
    <citation type="journal article" date="2014" name="Front. Microbiol.">
        <title>High frequency of phylogenetically diverse reductive dehalogenase-homologous genes in deep subseafloor sedimentary metagenomes.</title>
        <authorList>
            <person name="Kawai M."/>
            <person name="Futagami T."/>
            <person name="Toyoda A."/>
            <person name="Takaki Y."/>
            <person name="Nishi S."/>
            <person name="Hori S."/>
            <person name="Arai W."/>
            <person name="Tsubouchi T."/>
            <person name="Morono Y."/>
            <person name="Uchiyama I."/>
            <person name="Ito T."/>
            <person name="Fujiyama A."/>
            <person name="Inagaki F."/>
            <person name="Takami H."/>
        </authorList>
    </citation>
    <scope>NUCLEOTIDE SEQUENCE</scope>
    <source>
        <strain evidence="2">Expedition CK06-06</strain>
    </source>
</reference>
<protein>
    <submittedName>
        <fullName evidence="2">Uncharacterized protein</fullName>
    </submittedName>
</protein>
<dbReference type="EMBL" id="BART01020884">
    <property type="protein sequence ID" value="GAG93476.1"/>
    <property type="molecule type" value="Genomic_DNA"/>
</dbReference>
<evidence type="ECO:0000256" key="1">
    <source>
        <dbReference type="SAM" id="Phobius"/>
    </source>
</evidence>
<dbReference type="AlphaFoldDB" id="X1DAQ6"/>
<keyword evidence="1" id="KW-0472">Membrane</keyword>
<name>X1DAQ6_9ZZZZ</name>
<organism evidence="2">
    <name type="scientific">marine sediment metagenome</name>
    <dbReference type="NCBI Taxonomy" id="412755"/>
    <lineage>
        <taxon>unclassified sequences</taxon>
        <taxon>metagenomes</taxon>
        <taxon>ecological metagenomes</taxon>
    </lineage>
</organism>
<accession>X1DAQ6</accession>
<keyword evidence="1" id="KW-0812">Transmembrane</keyword>
<comment type="caution">
    <text evidence="2">The sequence shown here is derived from an EMBL/GenBank/DDBJ whole genome shotgun (WGS) entry which is preliminary data.</text>
</comment>
<keyword evidence="1" id="KW-1133">Transmembrane helix</keyword>